<dbReference type="RefSeq" id="YP_010769864.1">
    <property type="nucleotide sequence ID" value="NC_074095.1"/>
</dbReference>
<proteinExistence type="predicted"/>
<evidence type="ECO:0000256" key="1">
    <source>
        <dbReference type="SAM" id="Phobius"/>
    </source>
</evidence>
<keyword evidence="1" id="KW-0472">Membrane</keyword>
<dbReference type="KEGG" id="vg:80399009"/>
<dbReference type="GeneID" id="80399009"/>
<evidence type="ECO:0000313" key="2">
    <source>
        <dbReference type="EMBL" id="DAD52374.1"/>
    </source>
</evidence>
<evidence type="ECO:0000313" key="3">
    <source>
        <dbReference type="Proteomes" id="UP000676438"/>
    </source>
</evidence>
<keyword evidence="1" id="KW-1133">Transmembrane helix</keyword>
<organism evidence="2 3">
    <name type="scientific">ssRNA phage SRR5466364_3</name>
    <dbReference type="NCBI Taxonomy" id="2786397"/>
    <lineage>
        <taxon>Viruses</taxon>
        <taxon>Riboviria</taxon>
        <taxon>Orthornavirae</taxon>
        <taxon>Lenarviricota</taxon>
        <taxon>Leviviricetes</taxon>
        <taxon>Norzivirales</taxon>
        <taxon>Fiersviridae</taxon>
        <taxon>Sholavirus</taxon>
        <taxon>Sholavirus sp. 'caenicola'</taxon>
    </lineage>
</organism>
<dbReference type="Proteomes" id="UP000676438">
    <property type="component" value="Segment"/>
</dbReference>
<dbReference type="EMBL" id="BK014086">
    <property type="protein sequence ID" value="DAD52374.1"/>
    <property type="molecule type" value="Genomic_RNA"/>
</dbReference>
<sequence length="64" mass="7011">MNKNSTILREDNILKLKIILLIIYCVFTVVIVLITNGSPEAWLQELLLQGGNAISGTSPIKVTS</sequence>
<protein>
    <submittedName>
        <fullName evidence="2">Uncharacterized protein</fullName>
    </submittedName>
</protein>
<reference evidence="2" key="1">
    <citation type="submission" date="2020-09" db="EMBL/GenBank/DDBJ databases">
        <title>Leviviricetes taxonomy.</title>
        <authorList>
            <person name="Stockdale S.R."/>
            <person name="Callanan J."/>
            <person name="Adriaenssens E.M."/>
            <person name="Kuhn J.H."/>
            <person name="Rumnieks J."/>
            <person name="Shkoporov A."/>
            <person name="Draper L.A."/>
            <person name="Ross P."/>
            <person name="Hill C."/>
        </authorList>
    </citation>
    <scope>NUCLEOTIDE SEQUENCE</scope>
</reference>
<accession>A0A8S5L3N4</accession>
<gene>
    <name evidence="2" type="primary">SRR5466364_3_1</name>
</gene>
<keyword evidence="1" id="KW-0812">Transmembrane</keyword>
<feature type="transmembrane region" description="Helical" evidence="1">
    <location>
        <begin position="12"/>
        <end position="34"/>
    </location>
</feature>
<name>A0A8S5L3N4_9VIRU</name>